<evidence type="ECO:0000313" key="6">
    <source>
        <dbReference type="EMBL" id="KKW68374.1"/>
    </source>
</evidence>
<evidence type="ECO:0000259" key="5">
    <source>
        <dbReference type="PROSITE" id="PS50850"/>
    </source>
</evidence>
<dbReference type="InterPro" id="IPR020846">
    <property type="entry name" value="MFS_dom"/>
</dbReference>
<evidence type="ECO:0000256" key="4">
    <source>
        <dbReference type="SAM" id="Phobius"/>
    </source>
</evidence>
<feature type="transmembrane region" description="Helical" evidence="4">
    <location>
        <begin position="229"/>
        <end position="250"/>
    </location>
</feature>
<evidence type="ECO:0000313" key="7">
    <source>
        <dbReference type="Proteomes" id="UP000050580"/>
    </source>
</evidence>
<organism evidence="6 7">
    <name type="scientific">Lampropedia cohaerens</name>
    <dbReference type="NCBI Taxonomy" id="1610491"/>
    <lineage>
        <taxon>Bacteria</taxon>
        <taxon>Pseudomonadati</taxon>
        <taxon>Pseudomonadota</taxon>
        <taxon>Betaproteobacteria</taxon>
        <taxon>Burkholderiales</taxon>
        <taxon>Comamonadaceae</taxon>
        <taxon>Lampropedia</taxon>
    </lineage>
</organism>
<feature type="transmembrane region" description="Helical" evidence="4">
    <location>
        <begin position="87"/>
        <end position="106"/>
    </location>
</feature>
<evidence type="ECO:0000256" key="1">
    <source>
        <dbReference type="ARBA" id="ARBA00022692"/>
    </source>
</evidence>
<dbReference type="AlphaFoldDB" id="A0A0U1Q0S8"/>
<dbReference type="EMBL" id="LBNQ01000020">
    <property type="protein sequence ID" value="KKW68374.1"/>
    <property type="molecule type" value="Genomic_DNA"/>
</dbReference>
<keyword evidence="1 4" id="KW-0812">Transmembrane</keyword>
<dbReference type="GO" id="GO:0005886">
    <property type="term" value="C:plasma membrane"/>
    <property type="evidence" value="ECO:0007669"/>
    <property type="project" value="TreeGrafter"/>
</dbReference>
<gene>
    <name evidence="6" type="ORF">AAV94_05750</name>
</gene>
<reference evidence="6 7" key="1">
    <citation type="submission" date="2015-05" db="EMBL/GenBank/DDBJ databases">
        <title>Draft genome sequence of Lampropedia sp. CT6, isolated from the microbial mat of a hot water spring, located at Manikaran, India.</title>
        <authorList>
            <person name="Tripathi C."/>
            <person name="Rani P."/>
            <person name="Mahato N.K."/>
            <person name="Lal R."/>
        </authorList>
    </citation>
    <scope>NUCLEOTIDE SEQUENCE [LARGE SCALE GENOMIC DNA]</scope>
    <source>
        <strain evidence="6 7">CT6</strain>
    </source>
</reference>
<keyword evidence="2 4" id="KW-1133">Transmembrane helix</keyword>
<name>A0A0U1Q0S8_9BURK</name>
<feature type="transmembrane region" description="Helical" evidence="4">
    <location>
        <begin position="52"/>
        <end position="75"/>
    </location>
</feature>
<dbReference type="PATRIC" id="fig|1610491.3.peg.1223"/>
<dbReference type="Pfam" id="PF07690">
    <property type="entry name" value="MFS_1"/>
    <property type="match status" value="1"/>
</dbReference>
<feature type="transmembrane region" description="Helical" evidence="4">
    <location>
        <begin position="112"/>
        <end position="134"/>
    </location>
</feature>
<dbReference type="PROSITE" id="PS50850">
    <property type="entry name" value="MFS"/>
    <property type="match status" value="1"/>
</dbReference>
<dbReference type="InterPro" id="IPR036259">
    <property type="entry name" value="MFS_trans_sf"/>
</dbReference>
<feature type="transmembrane region" description="Helical" evidence="4">
    <location>
        <begin position="304"/>
        <end position="321"/>
    </location>
</feature>
<dbReference type="InterPro" id="IPR011701">
    <property type="entry name" value="MFS"/>
</dbReference>
<keyword evidence="3 4" id="KW-0472">Membrane</keyword>
<feature type="transmembrane region" description="Helical" evidence="4">
    <location>
        <begin position="172"/>
        <end position="193"/>
    </location>
</feature>
<feature type="domain" description="Major facilitator superfamily (MFS) profile" evidence="5">
    <location>
        <begin position="22"/>
        <end position="416"/>
    </location>
</feature>
<dbReference type="SUPFAM" id="SSF103473">
    <property type="entry name" value="MFS general substrate transporter"/>
    <property type="match status" value="1"/>
</dbReference>
<dbReference type="Proteomes" id="UP000050580">
    <property type="component" value="Unassembled WGS sequence"/>
</dbReference>
<evidence type="ECO:0000256" key="2">
    <source>
        <dbReference type="ARBA" id="ARBA00022989"/>
    </source>
</evidence>
<feature type="transmembrane region" description="Helical" evidence="4">
    <location>
        <begin position="392"/>
        <end position="413"/>
    </location>
</feature>
<feature type="transmembrane region" description="Helical" evidence="4">
    <location>
        <begin position="270"/>
        <end position="295"/>
    </location>
</feature>
<sequence>MSTVSASSAHPASSPLRQDVQVIGIVGLVHASSHFTQLVLPPLFPLLQPYFGVSYAALGAVLTVFFIASCLMQALSGFIVDRWGPRPVLYAGLACMALGILAFAAATSYGVLLAAAVLAGVGNGVFHPVDFTLLNRKVSSSRLGHAYSVHGITGSLGWALAPVLVVPLAQLAGWRVALLAAAAVVAVVLLMALTAHRLLDSQALPVGRMGAKPAAQVRPVMPSPATSPLGFLALPAVWICMLFFFLYAMVLSVVQTFAGPAAAHLHAMPLAWVALCVTVYMVANAVGMLVGGFLVQRALRAERIVAGGFVVAAVFAAVVALAPVPTLLVPAVFGLMGFVTGLAGPSRDMLVKQSTPVQASGRVYGVVYSGLDIGQASAPLLFGWLMDHGHPQAVWVGLVLVQLALVASAALVARFQRT</sequence>
<dbReference type="STRING" id="1610491.AAV94_05750"/>
<keyword evidence="7" id="KW-1185">Reference proteome</keyword>
<feature type="transmembrane region" description="Helical" evidence="4">
    <location>
        <begin position="146"/>
        <end position="166"/>
    </location>
</feature>
<accession>A0A0U1Q0S8</accession>
<dbReference type="RefSeq" id="WP_046741436.1">
    <property type="nucleotide sequence ID" value="NZ_LBNQ01000020.1"/>
</dbReference>
<protein>
    <submittedName>
        <fullName evidence="6">MFS transporter</fullName>
    </submittedName>
</protein>
<evidence type="ECO:0000256" key="3">
    <source>
        <dbReference type="ARBA" id="ARBA00023136"/>
    </source>
</evidence>
<dbReference type="PANTHER" id="PTHR43129">
    <property type="entry name" value="FOSMIDOMYCIN RESISTANCE PROTEIN"/>
    <property type="match status" value="1"/>
</dbReference>
<proteinExistence type="predicted"/>
<dbReference type="GO" id="GO:0022857">
    <property type="term" value="F:transmembrane transporter activity"/>
    <property type="evidence" value="ECO:0007669"/>
    <property type="project" value="InterPro"/>
</dbReference>
<comment type="caution">
    <text evidence="6">The sequence shown here is derived from an EMBL/GenBank/DDBJ whole genome shotgun (WGS) entry which is preliminary data.</text>
</comment>
<dbReference type="PANTHER" id="PTHR43129:SF1">
    <property type="entry name" value="FOSMIDOMYCIN RESISTANCE PROTEIN"/>
    <property type="match status" value="1"/>
</dbReference>
<dbReference type="OrthoDB" id="8520784at2"/>
<dbReference type="Gene3D" id="1.20.1250.20">
    <property type="entry name" value="MFS general substrate transporter like domains"/>
    <property type="match status" value="2"/>
</dbReference>